<keyword evidence="4" id="KW-0413">Isomerase</keyword>
<dbReference type="Gene3D" id="3.40.50.720">
    <property type="entry name" value="NAD(P)-binding Rossmann-like Domain"/>
    <property type="match status" value="1"/>
</dbReference>
<feature type="domain" description="NAD(P)-binding" evidence="8">
    <location>
        <begin position="74"/>
        <end position="389"/>
    </location>
</feature>
<proteinExistence type="inferred from homology"/>
<keyword evidence="7" id="KW-0812">Transmembrane</keyword>
<dbReference type="Proteomes" id="UP001187192">
    <property type="component" value="Unassembled WGS sequence"/>
</dbReference>
<dbReference type="NCBIfam" id="TIGR01179">
    <property type="entry name" value="galE"/>
    <property type="match status" value="1"/>
</dbReference>
<keyword evidence="10" id="KW-1185">Reference proteome</keyword>
<comment type="cofactor">
    <cofactor evidence="1">
        <name>NAD(+)</name>
        <dbReference type="ChEBI" id="CHEBI:57540"/>
    </cofactor>
</comment>
<organism evidence="9 10">
    <name type="scientific">Ficus carica</name>
    <name type="common">Common fig</name>
    <dbReference type="NCBI Taxonomy" id="3494"/>
    <lineage>
        <taxon>Eukaryota</taxon>
        <taxon>Viridiplantae</taxon>
        <taxon>Streptophyta</taxon>
        <taxon>Embryophyta</taxon>
        <taxon>Tracheophyta</taxon>
        <taxon>Spermatophyta</taxon>
        <taxon>Magnoliopsida</taxon>
        <taxon>eudicotyledons</taxon>
        <taxon>Gunneridae</taxon>
        <taxon>Pentapetalae</taxon>
        <taxon>rosids</taxon>
        <taxon>fabids</taxon>
        <taxon>Rosales</taxon>
        <taxon>Moraceae</taxon>
        <taxon>Ficeae</taxon>
        <taxon>Ficus</taxon>
    </lineage>
</organism>
<evidence type="ECO:0000256" key="1">
    <source>
        <dbReference type="ARBA" id="ARBA00001911"/>
    </source>
</evidence>
<dbReference type="GO" id="GO:0003978">
    <property type="term" value="F:UDP-glucose 4-epimerase activity"/>
    <property type="evidence" value="ECO:0007669"/>
    <property type="project" value="InterPro"/>
</dbReference>
<name>A0AA88DNW0_FICCA</name>
<evidence type="ECO:0000256" key="4">
    <source>
        <dbReference type="ARBA" id="ARBA00023235"/>
    </source>
</evidence>
<evidence type="ECO:0000256" key="5">
    <source>
        <dbReference type="ARBA" id="ARBA00023277"/>
    </source>
</evidence>
<evidence type="ECO:0000313" key="10">
    <source>
        <dbReference type="Proteomes" id="UP001187192"/>
    </source>
</evidence>
<keyword evidence="7" id="KW-1133">Transmembrane helix</keyword>
<sequence>MLNLGRARTQQRSGRSMSLGGLDYADPKKKSNFVGKILLVATLTALCVVLLKQSPTLMAPSPFALHEPGVFHVLVTGGAGYIGSHAALRLLKDSYRVTIVDNLSRGNLGAVKILQDLFPEPGRLQFIYADLGDAKSVDKIFSENAFDAVMHFAAVAYVGESTLNPLKYYHNITSNTLVVLERMVAHGVKTLIYSSTCATYGEPDKMPITEDTPQVPINPYGKAKKMAEDIILDFSKNSDMAVMILRYFNVIGSDPEGRLGEAPRPELREHGRISGACFDAARGIIPGLKVKGTDYSTPDGTCVRDYIDVTDLVDAHVKALQKAEPRKVGIYNVGTGKGRSVKEFVEACKKATGVVNIKVEYLERRPGDYAEVYSDPTKIWKELNWTAKHTDLQESLKTAWRWQKSHRNGYGNPLVMSA</sequence>
<dbReference type="EMBL" id="BTGU01000081">
    <property type="protein sequence ID" value="GMN58832.1"/>
    <property type="molecule type" value="Genomic_DNA"/>
</dbReference>
<dbReference type="InterPro" id="IPR016040">
    <property type="entry name" value="NAD(P)-bd_dom"/>
</dbReference>
<comment type="caution">
    <text evidence="9">The sequence shown here is derived from an EMBL/GenBank/DDBJ whole genome shotgun (WGS) entry which is preliminary data.</text>
</comment>
<dbReference type="GO" id="GO:0006012">
    <property type="term" value="P:galactose metabolic process"/>
    <property type="evidence" value="ECO:0007669"/>
    <property type="project" value="InterPro"/>
</dbReference>
<evidence type="ECO:0000313" key="9">
    <source>
        <dbReference type="EMBL" id="GMN58832.1"/>
    </source>
</evidence>
<protein>
    <recommendedName>
        <fullName evidence="8">NAD(P)-binding domain-containing protein</fullName>
    </recommendedName>
</protein>
<feature type="region of interest" description="Disordered" evidence="6">
    <location>
        <begin position="1"/>
        <end position="21"/>
    </location>
</feature>
<dbReference type="PANTHER" id="PTHR43725:SF53">
    <property type="entry name" value="UDP-ARABINOSE 4-EPIMERASE 1"/>
    <property type="match status" value="1"/>
</dbReference>
<evidence type="ECO:0000256" key="2">
    <source>
        <dbReference type="ARBA" id="ARBA00007637"/>
    </source>
</evidence>
<reference evidence="9" key="1">
    <citation type="submission" date="2023-07" db="EMBL/GenBank/DDBJ databases">
        <title>draft genome sequence of fig (Ficus carica).</title>
        <authorList>
            <person name="Takahashi T."/>
            <person name="Nishimura K."/>
        </authorList>
    </citation>
    <scope>NUCLEOTIDE SEQUENCE</scope>
</reference>
<dbReference type="CDD" id="cd05247">
    <property type="entry name" value="UDP_G4E_1_SDR_e"/>
    <property type="match status" value="1"/>
</dbReference>
<keyword evidence="7" id="KW-0472">Membrane</keyword>
<feature type="transmembrane region" description="Helical" evidence="7">
    <location>
        <begin position="71"/>
        <end position="91"/>
    </location>
</feature>
<evidence type="ECO:0000256" key="3">
    <source>
        <dbReference type="ARBA" id="ARBA00023027"/>
    </source>
</evidence>
<keyword evidence="3" id="KW-0520">NAD</keyword>
<accession>A0AA88DNW0</accession>
<evidence type="ECO:0000256" key="6">
    <source>
        <dbReference type="SAM" id="MobiDB-lite"/>
    </source>
</evidence>
<dbReference type="SUPFAM" id="SSF51735">
    <property type="entry name" value="NAD(P)-binding Rossmann-fold domains"/>
    <property type="match status" value="1"/>
</dbReference>
<dbReference type="InterPro" id="IPR036291">
    <property type="entry name" value="NAD(P)-bd_dom_sf"/>
</dbReference>
<dbReference type="Gene3D" id="3.90.25.10">
    <property type="entry name" value="UDP-galactose 4-epimerase, domain 1"/>
    <property type="match status" value="1"/>
</dbReference>
<gene>
    <name evidence="9" type="ORF">TIFTF001_027936</name>
</gene>
<dbReference type="PANTHER" id="PTHR43725">
    <property type="entry name" value="UDP-GLUCOSE 4-EPIMERASE"/>
    <property type="match status" value="1"/>
</dbReference>
<comment type="similarity">
    <text evidence="2">Belongs to the NAD(P)-dependent epimerase/dehydratase family.</text>
</comment>
<evidence type="ECO:0000256" key="7">
    <source>
        <dbReference type="SAM" id="Phobius"/>
    </source>
</evidence>
<evidence type="ECO:0000259" key="8">
    <source>
        <dbReference type="Pfam" id="PF16363"/>
    </source>
</evidence>
<dbReference type="AlphaFoldDB" id="A0AA88DNW0"/>
<feature type="transmembrane region" description="Helical" evidence="7">
    <location>
        <begin position="33"/>
        <end position="51"/>
    </location>
</feature>
<dbReference type="Pfam" id="PF16363">
    <property type="entry name" value="GDP_Man_Dehyd"/>
    <property type="match status" value="1"/>
</dbReference>
<keyword evidence="5" id="KW-0119">Carbohydrate metabolism</keyword>
<dbReference type="InterPro" id="IPR005886">
    <property type="entry name" value="UDP_G4E"/>
</dbReference>